<name>A0AAD5N0Z6_PARTN</name>
<gene>
    <name evidence="1" type="ORF">KIN20_018370</name>
</gene>
<keyword evidence="2" id="KW-1185">Reference proteome</keyword>
<evidence type="ECO:0000313" key="2">
    <source>
        <dbReference type="Proteomes" id="UP001196413"/>
    </source>
</evidence>
<dbReference type="EMBL" id="JAHQIW010003651">
    <property type="protein sequence ID" value="KAJ1359601.1"/>
    <property type="molecule type" value="Genomic_DNA"/>
</dbReference>
<dbReference type="Proteomes" id="UP001196413">
    <property type="component" value="Unassembled WGS sequence"/>
</dbReference>
<comment type="caution">
    <text evidence="1">The sequence shown here is derived from an EMBL/GenBank/DDBJ whole genome shotgun (WGS) entry which is preliminary data.</text>
</comment>
<proteinExistence type="predicted"/>
<accession>A0AAD5N0Z6</accession>
<sequence length="186" mass="20817">MSPKIEVLRGTVNPRVMSSASGSSWCKGQKQRRLSWQAPILPIGCLCFSEEQNQHCNLSCQSQLNSGRPVTIDGDPLLHELKVRPSATMRDLEQTLGYDRSTIARHLPQSDVLIDTQALTNYEHAARVTICKSLLLRPHRSDFLMLIITMGMRSDFIAKTTRVAPTDCLATMTRQLNQSSSSFLED</sequence>
<evidence type="ECO:0000313" key="1">
    <source>
        <dbReference type="EMBL" id="KAJ1359601.1"/>
    </source>
</evidence>
<organism evidence="1 2">
    <name type="scientific">Parelaphostrongylus tenuis</name>
    <name type="common">Meningeal worm</name>
    <dbReference type="NCBI Taxonomy" id="148309"/>
    <lineage>
        <taxon>Eukaryota</taxon>
        <taxon>Metazoa</taxon>
        <taxon>Ecdysozoa</taxon>
        <taxon>Nematoda</taxon>
        <taxon>Chromadorea</taxon>
        <taxon>Rhabditida</taxon>
        <taxon>Rhabditina</taxon>
        <taxon>Rhabditomorpha</taxon>
        <taxon>Strongyloidea</taxon>
        <taxon>Metastrongylidae</taxon>
        <taxon>Parelaphostrongylus</taxon>
    </lineage>
</organism>
<reference evidence="1" key="1">
    <citation type="submission" date="2021-06" db="EMBL/GenBank/DDBJ databases">
        <title>Parelaphostrongylus tenuis whole genome reference sequence.</title>
        <authorList>
            <person name="Garwood T.J."/>
            <person name="Larsen P.A."/>
            <person name="Fountain-Jones N.M."/>
            <person name="Garbe J.R."/>
            <person name="Macchietto M.G."/>
            <person name="Kania S.A."/>
            <person name="Gerhold R.W."/>
            <person name="Richards J.E."/>
            <person name="Wolf T.M."/>
        </authorList>
    </citation>
    <scope>NUCLEOTIDE SEQUENCE</scope>
    <source>
        <strain evidence="1">MNPRO001-30</strain>
        <tissue evidence="1">Meninges</tissue>
    </source>
</reference>
<dbReference type="AlphaFoldDB" id="A0AAD5N0Z6"/>
<protein>
    <submittedName>
        <fullName evidence="1">Uncharacterized protein</fullName>
    </submittedName>
</protein>